<evidence type="ECO:0000313" key="3">
    <source>
        <dbReference type="EMBL" id="QQM28806.1"/>
    </source>
</evidence>
<keyword evidence="1" id="KW-0812">Transmembrane</keyword>
<evidence type="ECO:0000256" key="1">
    <source>
        <dbReference type="SAM" id="Phobius"/>
    </source>
</evidence>
<evidence type="ECO:0000259" key="2">
    <source>
        <dbReference type="Pfam" id="PF09990"/>
    </source>
</evidence>
<dbReference type="RefSeq" id="WP_200333411.1">
    <property type="nucleotide sequence ID" value="NZ_CP066786.1"/>
</dbReference>
<dbReference type="Proteomes" id="UP000596083">
    <property type="component" value="Chromosome"/>
</dbReference>
<dbReference type="Pfam" id="PF09990">
    <property type="entry name" value="DUF2231"/>
    <property type="match status" value="1"/>
</dbReference>
<organism evidence="3 4">
    <name type="scientific">Martelella lutilitoris</name>
    <dbReference type="NCBI Taxonomy" id="2583532"/>
    <lineage>
        <taxon>Bacteria</taxon>
        <taxon>Pseudomonadati</taxon>
        <taxon>Pseudomonadota</taxon>
        <taxon>Alphaproteobacteria</taxon>
        <taxon>Hyphomicrobiales</taxon>
        <taxon>Aurantimonadaceae</taxon>
        <taxon>Martelella</taxon>
    </lineage>
</organism>
<feature type="domain" description="DUF2231" evidence="2">
    <location>
        <begin position="11"/>
        <end position="128"/>
    </location>
</feature>
<gene>
    <name evidence="3" type="ORF">JET14_10565</name>
</gene>
<keyword evidence="1" id="KW-1133">Transmembrane helix</keyword>
<dbReference type="InterPro" id="IPR019251">
    <property type="entry name" value="DUF2231_TM"/>
</dbReference>
<accession>A0A7T7KJP7</accession>
<sequence>MHSQLKPDHGYPLRAVFVPFPLVAFTFALFTDILYWRTSMLMWQNFSAWLLFGGLVFGAIAVIAGLVDAFRSEATRPAIPETIGFAVVLVLGIFNSFVHAGDGWKAVVPNGLILSTITFVVILITLWLAAVRPLAQEWRLNHD</sequence>
<reference evidence="3 4" key="1">
    <citation type="submission" date="2020-12" db="EMBL/GenBank/DDBJ databases">
        <authorList>
            <person name="Zheng R.K."/>
            <person name="Sun C.M."/>
        </authorList>
    </citation>
    <scope>NUCLEOTIDE SEQUENCE [LARGE SCALE GENOMIC DNA]</scope>
    <source>
        <strain evidence="3 4">ZRK001</strain>
    </source>
</reference>
<feature type="transmembrane region" description="Helical" evidence="1">
    <location>
        <begin position="12"/>
        <end position="36"/>
    </location>
</feature>
<proteinExistence type="predicted"/>
<feature type="transmembrane region" description="Helical" evidence="1">
    <location>
        <begin position="48"/>
        <end position="70"/>
    </location>
</feature>
<protein>
    <submittedName>
        <fullName evidence="3">DUF2231 domain-containing protein</fullName>
    </submittedName>
</protein>
<feature type="transmembrane region" description="Helical" evidence="1">
    <location>
        <begin position="112"/>
        <end position="131"/>
    </location>
</feature>
<keyword evidence="1" id="KW-0472">Membrane</keyword>
<dbReference type="AlphaFoldDB" id="A0A7T7KJP7"/>
<dbReference type="KEGG" id="mlut:JET14_10565"/>
<feature type="transmembrane region" description="Helical" evidence="1">
    <location>
        <begin position="82"/>
        <end position="100"/>
    </location>
</feature>
<name>A0A7T7KJP7_9HYPH</name>
<dbReference type="EMBL" id="CP066786">
    <property type="protein sequence ID" value="QQM28806.1"/>
    <property type="molecule type" value="Genomic_DNA"/>
</dbReference>
<evidence type="ECO:0000313" key="4">
    <source>
        <dbReference type="Proteomes" id="UP000596083"/>
    </source>
</evidence>